<proteinExistence type="predicted"/>
<dbReference type="EMBL" id="KQ981158">
    <property type="protein sequence ID" value="KYN08840.1"/>
    <property type="molecule type" value="Genomic_DNA"/>
</dbReference>
<keyword evidence="3" id="KW-1185">Reference proteome</keyword>
<evidence type="ECO:0008006" key="4">
    <source>
        <dbReference type="Google" id="ProtNLM"/>
    </source>
</evidence>
<dbReference type="AlphaFoldDB" id="A0A151IQX8"/>
<organism evidence="2 3">
    <name type="scientific">Trachymyrmex cornetzi</name>
    <dbReference type="NCBI Taxonomy" id="471704"/>
    <lineage>
        <taxon>Eukaryota</taxon>
        <taxon>Metazoa</taxon>
        <taxon>Ecdysozoa</taxon>
        <taxon>Arthropoda</taxon>
        <taxon>Hexapoda</taxon>
        <taxon>Insecta</taxon>
        <taxon>Pterygota</taxon>
        <taxon>Neoptera</taxon>
        <taxon>Endopterygota</taxon>
        <taxon>Hymenoptera</taxon>
        <taxon>Apocrita</taxon>
        <taxon>Aculeata</taxon>
        <taxon>Formicoidea</taxon>
        <taxon>Formicidae</taxon>
        <taxon>Myrmicinae</taxon>
        <taxon>Trachymyrmex</taxon>
    </lineage>
</organism>
<dbReference type="Proteomes" id="UP000078492">
    <property type="component" value="Unassembled WGS sequence"/>
</dbReference>
<feature type="compositionally biased region" description="Basic and acidic residues" evidence="1">
    <location>
        <begin position="108"/>
        <end position="121"/>
    </location>
</feature>
<evidence type="ECO:0000313" key="2">
    <source>
        <dbReference type="EMBL" id="KYN08840.1"/>
    </source>
</evidence>
<feature type="compositionally biased region" description="Polar residues" evidence="1">
    <location>
        <begin position="92"/>
        <end position="101"/>
    </location>
</feature>
<gene>
    <name evidence="2" type="ORF">ALC57_19061</name>
</gene>
<evidence type="ECO:0000256" key="1">
    <source>
        <dbReference type="SAM" id="MobiDB-lite"/>
    </source>
</evidence>
<accession>A0A151IQX8</accession>
<evidence type="ECO:0000313" key="3">
    <source>
        <dbReference type="Proteomes" id="UP000078492"/>
    </source>
</evidence>
<name>A0A151IQX8_9HYME</name>
<feature type="region of interest" description="Disordered" evidence="1">
    <location>
        <begin position="64"/>
        <end position="121"/>
    </location>
</feature>
<reference evidence="2 3" key="1">
    <citation type="submission" date="2015-09" db="EMBL/GenBank/DDBJ databases">
        <title>Trachymyrmex cornetzi WGS genome.</title>
        <authorList>
            <person name="Nygaard S."/>
            <person name="Hu H."/>
            <person name="Boomsma J."/>
            <person name="Zhang G."/>
        </authorList>
    </citation>
    <scope>NUCLEOTIDE SEQUENCE [LARGE SCALE GENOMIC DNA]</scope>
    <source>
        <strain evidence="2">Tcor2-1</strain>
        <tissue evidence="2">Whole body</tissue>
    </source>
</reference>
<protein>
    <recommendedName>
        <fullName evidence="4">Tesmin/TSO1-like CXC domain-containing protein</fullName>
    </recommendedName>
</protein>
<sequence length="121" mass="13476">MPIFTDNDLIPDILLKTICCSCETGCNSKKCGCRKHGLKCTSLCFNCHGSEKCSNVDKQPYEELSDSEEIIEDGPIQRTTNDDDDDDGLEDLNSTTDQSGMDSDDQEQPTKKNEIHRLIAI</sequence>